<evidence type="ECO:0000256" key="5">
    <source>
        <dbReference type="ARBA" id="ARBA00023136"/>
    </source>
</evidence>
<feature type="transmembrane region" description="Helical" evidence="7">
    <location>
        <begin position="119"/>
        <end position="137"/>
    </location>
</feature>
<evidence type="ECO:0000256" key="4">
    <source>
        <dbReference type="ARBA" id="ARBA00022989"/>
    </source>
</evidence>
<keyword evidence="5 7" id="KW-0472">Membrane</keyword>
<protein>
    <recommendedName>
        <fullName evidence="6">Putative O-antigen transporter</fullName>
    </recommendedName>
</protein>
<evidence type="ECO:0000313" key="8">
    <source>
        <dbReference type="EMBL" id="BAT23360.1"/>
    </source>
</evidence>
<name>A0A0P0YQC1_9ENTR</name>
<dbReference type="Pfam" id="PF01943">
    <property type="entry name" value="Polysacc_synt"/>
    <property type="match status" value="1"/>
</dbReference>
<evidence type="ECO:0000256" key="7">
    <source>
        <dbReference type="SAM" id="Phobius"/>
    </source>
</evidence>
<dbReference type="PANTHER" id="PTHR30250">
    <property type="entry name" value="PST FAMILY PREDICTED COLANIC ACID TRANSPORTER"/>
    <property type="match status" value="1"/>
</dbReference>
<accession>A0A0P0YQC1</accession>
<keyword evidence="2" id="KW-1003">Cell membrane</keyword>
<sequence>MFIMSYNPKKETIYLYLVQISNMVVPLLVIPYLTSVFGVEYYGKLSYAQVVSLIALFFVDFGFNYSAAKEIGSNRESAAAVNKIYTNVQCIKTAIYFLVISVVFSLTLFLKQSEIDNDLLLIGALSAISSIVSPVWLFQGIGKLSLVAIPNLIVRLLSLVFIFTFVHDRSDIIMAAIIQLCSPFFAGLFVIVIVWRNNIAKFDRTLFSYSFSKTLVSESFHNFSASFLTLGFTYFNPLLIKYFLGDFALGLYSLADKLVTILRQLYTPIVQANFSQVCALYKKDMILEVSIKLRKIFLFFVALSLIAFVSNFFVGQYVLSVFFARGYGLEEIIQVNHLISIMIFTQFIISISLILVNLIIVPSGNSHYLKRVYALAFVLYLAIVYFMVKLIGVYGVALTITIIESFIIILFSLFVFKQKLVRLI</sequence>
<evidence type="ECO:0000256" key="1">
    <source>
        <dbReference type="ARBA" id="ARBA00004651"/>
    </source>
</evidence>
<keyword evidence="4 7" id="KW-1133">Transmembrane helix</keyword>
<dbReference type="PANTHER" id="PTHR30250:SF11">
    <property type="entry name" value="O-ANTIGEN TRANSPORTER-RELATED"/>
    <property type="match status" value="1"/>
</dbReference>
<feature type="transmembrane region" description="Helical" evidence="7">
    <location>
        <begin position="12"/>
        <end position="33"/>
    </location>
</feature>
<gene>
    <name evidence="8" type="primary">wzx</name>
</gene>
<reference evidence="8" key="1">
    <citation type="submission" date="2014-04" db="EMBL/GenBank/DDBJ databases">
        <authorList>
            <person name="Harrison E."/>
        </authorList>
    </citation>
    <scope>NUCLEOTIDE SEQUENCE</scope>
    <source>
        <strain evidence="8">2005/49</strain>
    </source>
</reference>
<feature type="transmembrane region" description="Helical" evidence="7">
    <location>
        <begin position="144"/>
        <end position="166"/>
    </location>
</feature>
<feature type="transmembrane region" description="Helical" evidence="7">
    <location>
        <begin position="45"/>
        <end position="63"/>
    </location>
</feature>
<feature type="transmembrane region" description="Helical" evidence="7">
    <location>
        <begin position="84"/>
        <end position="107"/>
    </location>
</feature>
<dbReference type="GO" id="GO:0005886">
    <property type="term" value="C:plasma membrane"/>
    <property type="evidence" value="ECO:0007669"/>
    <property type="project" value="UniProtKB-SubCell"/>
</dbReference>
<dbReference type="AlphaFoldDB" id="A0A0P0YQC1"/>
<reference evidence="8" key="2">
    <citation type="journal article" date="2015" name="Sci. Rep.">
        <title>Genetic analysis of capsular polysaccharide synthesis gene clusters in 79 capsular types of Klebsiella spp.</title>
        <authorList>
            <person name="Pan Y.J."/>
            <person name="Lin T.L."/>
            <person name="Chen C.T."/>
            <person name="Chen Y.Y."/>
            <person name="Hsieh P.F."/>
            <person name="Hsu C.R."/>
            <person name="Wu M.C."/>
            <person name="Wang J.T."/>
        </authorList>
    </citation>
    <scope>NUCLEOTIDE SEQUENCE</scope>
    <source>
        <strain evidence="8">2005/49</strain>
    </source>
</reference>
<feature type="transmembrane region" description="Helical" evidence="7">
    <location>
        <begin position="394"/>
        <end position="416"/>
    </location>
</feature>
<feature type="transmembrane region" description="Helical" evidence="7">
    <location>
        <begin position="372"/>
        <end position="388"/>
    </location>
</feature>
<dbReference type="InterPro" id="IPR002797">
    <property type="entry name" value="Polysacc_synth"/>
</dbReference>
<keyword evidence="3 7" id="KW-0812">Transmembrane</keyword>
<evidence type="ECO:0000256" key="2">
    <source>
        <dbReference type="ARBA" id="ARBA00022475"/>
    </source>
</evidence>
<evidence type="ECO:0000256" key="3">
    <source>
        <dbReference type="ARBA" id="ARBA00022692"/>
    </source>
</evidence>
<evidence type="ECO:0000256" key="6">
    <source>
        <dbReference type="ARBA" id="ARBA00049738"/>
    </source>
</evidence>
<organism evidence="8">
    <name type="scientific">Klebsiella sp. 2005/49</name>
    <dbReference type="NCBI Taxonomy" id="1497798"/>
    <lineage>
        <taxon>Bacteria</taxon>
        <taxon>Pseudomonadati</taxon>
        <taxon>Pseudomonadota</taxon>
        <taxon>Gammaproteobacteria</taxon>
        <taxon>Enterobacterales</taxon>
        <taxon>Enterobacteriaceae</taxon>
        <taxon>Klebsiella/Raoultella group</taxon>
        <taxon>Klebsiella</taxon>
    </lineage>
</organism>
<proteinExistence type="predicted"/>
<feature type="transmembrane region" description="Helical" evidence="7">
    <location>
        <begin position="296"/>
        <end position="318"/>
    </location>
</feature>
<feature type="transmembrane region" description="Helical" evidence="7">
    <location>
        <begin position="172"/>
        <end position="195"/>
    </location>
</feature>
<comment type="subcellular location">
    <subcellularLocation>
        <location evidence="1">Cell membrane</location>
        <topology evidence="1">Multi-pass membrane protein</topology>
    </subcellularLocation>
</comment>
<dbReference type="EMBL" id="AB924557">
    <property type="protein sequence ID" value="BAT23360.1"/>
    <property type="molecule type" value="Genomic_DNA"/>
</dbReference>
<dbReference type="InterPro" id="IPR050833">
    <property type="entry name" value="Poly_Biosynth_Transport"/>
</dbReference>
<feature type="transmembrane region" description="Helical" evidence="7">
    <location>
        <begin position="338"/>
        <end position="360"/>
    </location>
</feature>